<keyword evidence="2" id="KW-1185">Reference proteome</keyword>
<protein>
    <submittedName>
        <fullName evidence="1">Uncharacterized protein</fullName>
    </submittedName>
</protein>
<dbReference type="Proteomes" id="UP001500016">
    <property type="component" value="Unassembled WGS sequence"/>
</dbReference>
<gene>
    <name evidence="1" type="ORF">GCM10009801_03470</name>
</gene>
<accession>A0ABP5H2N9</accession>
<dbReference type="EMBL" id="BAAAPE010000001">
    <property type="protein sequence ID" value="GAA2061268.1"/>
    <property type="molecule type" value="Genomic_DNA"/>
</dbReference>
<organism evidence="1 2">
    <name type="scientific">Streptomyces albiaxialis</name>
    <dbReference type="NCBI Taxonomy" id="329523"/>
    <lineage>
        <taxon>Bacteria</taxon>
        <taxon>Bacillati</taxon>
        <taxon>Actinomycetota</taxon>
        <taxon>Actinomycetes</taxon>
        <taxon>Kitasatosporales</taxon>
        <taxon>Streptomycetaceae</taxon>
        <taxon>Streptomyces</taxon>
    </lineage>
</organism>
<evidence type="ECO:0000313" key="1">
    <source>
        <dbReference type="EMBL" id="GAA2061268.1"/>
    </source>
</evidence>
<reference evidence="2" key="1">
    <citation type="journal article" date="2019" name="Int. J. Syst. Evol. Microbiol.">
        <title>The Global Catalogue of Microorganisms (GCM) 10K type strain sequencing project: providing services to taxonomists for standard genome sequencing and annotation.</title>
        <authorList>
            <consortium name="The Broad Institute Genomics Platform"/>
            <consortium name="The Broad Institute Genome Sequencing Center for Infectious Disease"/>
            <person name="Wu L."/>
            <person name="Ma J."/>
        </authorList>
    </citation>
    <scope>NUCLEOTIDE SEQUENCE [LARGE SCALE GENOMIC DNA]</scope>
    <source>
        <strain evidence="2">JCM 15478</strain>
    </source>
</reference>
<name>A0ABP5H2N9_9ACTN</name>
<comment type="caution">
    <text evidence="1">The sequence shown here is derived from an EMBL/GenBank/DDBJ whole genome shotgun (WGS) entry which is preliminary data.</text>
</comment>
<sequence length="59" mass="6592">MKVLLPLPEFLTRTVALGRAVVTHSVTWPRPDALPEPLVLPLELLVLPLELEEPELELS</sequence>
<evidence type="ECO:0000313" key="2">
    <source>
        <dbReference type="Proteomes" id="UP001500016"/>
    </source>
</evidence>
<proteinExistence type="predicted"/>